<keyword evidence="1" id="KW-0808">Transferase</keyword>
<keyword evidence="2" id="KW-0418">Kinase</keyword>
<comment type="caution">
    <text evidence="5">The sequence shown here is derived from an EMBL/GenBank/DDBJ whole genome shotgun (WGS) entry which is preliminary data.</text>
</comment>
<dbReference type="OrthoDB" id="5241249at2"/>
<dbReference type="Gene3D" id="1.20.5.1930">
    <property type="match status" value="1"/>
</dbReference>
<dbReference type="SMART" id="SM00065">
    <property type="entry name" value="GAF"/>
    <property type="match status" value="2"/>
</dbReference>
<dbReference type="Gene3D" id="3.30.565.10">
    <property type="entry name" value="Histidine kinase-like ATPase, C-terminal domain"/>
    <property type="match status" value="1"/>
</dbReference>
<evidence type="ECO:0000313" key="6">
    <source>
        <dbReference type="Proteomes" id="UP000243528"/>
    </source>
</evidence>
<dbReference type="CDD" id="cd16917">
    <property type="entry name" value="HATPase_UhpB-NarQ-NarX-like"/>
    <property type="match status" value="1"/>
</dbReference>
<dbReference type="Gene3D" id="3.30.450.40">
    <property type="match status" value="2"/>
</dbReference>
<dbReference type="Pfam" id="PF13185">
    <property type="entry name" value="GAF_2"/>
    <property type="match status" value="1"/>
</dbReference>
<dbReference type="InterPro" id="IPR036890">
    <property type="entry name" value="HATPase_C_sf"/>
</dbReference>
<accession>A0A2P8EFI2</accession>
<dbReference type="AlphaFoldDB" id="A0A2P8EFI2"/>
<feature type="domain" description="GAF" evidence="4">
    <location>
        <begin position="219"/>
        <end position="363"/>
    </location>
</feature>
<dbReference type="EMBL" id="PYGE01000001">
    <property type="protein sequence ID" value="PSL08232.1"/>
    <property type="molecule type" value="Genomic_DNA"/>
</dbReference>
<organism evidence="5 6">
    <name type="scientific">Haloactinopolyspora alba</name>
    <dbReference type="NCBI Taxonomy" id="648780"/>
    <lineage>
        <taxon>Bacteria</taxon>
        <taxon>Bacillati</taxon>
        <taxon>Actinomycetota</taxon>
        <taxon>Actinomycetes</taxon>
        <taxon>Jiangellales</taxon>
        <taxon>Jiangellaceae</taxon>
        <taxon>Haloactinopolyspora</taxon>
    </lineage>
</organism>
<reference evidence="5 6" key="1">
    <citation type="submission" date="2018-03" db="EMBL/GenBank/DDBJ databases">
        <title>Genomic Encyclopedia of Archaeal and Bacterial Type Strains, Phase II (KMG-II): from individual species to whole genera.</title>
        <authorList>
            <person name="Goeker M."/>
        </authorList>
    </citation>
    <scope>NUCLEOTIDE SEQUENCE [LARGE SCALE GENOMIC DNA]</scope>
    <source>
        <strain evidence="5 6">DSM 45211</strain>
    </source>
</reference>
<protein>
    <submittedName>
        <fullName evidence="5">GAF domain-containing protein</fullName>
    </submittedName>
</protein>
<dbReference type="GO" id="GO:0046983">
    <property type="term" value="F:protein dimerization activity"/>
    <property type="evidence" value="ECO:0007669"/>
    <property type="project" value="InterPro"/>
</dbReference>
<dbReference type="GO" id="GO:0016020">
    <property type="term" value="C:membrane"/>
    <property type="evidence" value="ECO:0007669"/>
    <property type="project" value="InterPro"/>
</dbReference>
<evidence type="ECO:0000256" key="3">
    <source>
        <dbReference type="ARBA" id="ARBA00023012"/>
    </source>
</evidence>
<dbReference type="GO" id="GO:0000155">
    <property type="term" value="F:phosphorelay sensor kinase activity"/>
    <property type="evidence" value="ECO:0007669"/>
    <property type="project" value="InterPro"/>
</dbReference>
<name>A0A2P8EFI2_9ACTN</name>
<dbReference type="PANTHER" id="PTHR24421:SF56">
    <property type="entry name" value="OXYGEN SENSOR HISTIDINE KINASE RESPONSE REGULATOR DOST"/>
    <property type="match status" value="1"/>
</dbReference>
<dbReference type="InterPro" id="IPR011712">
    <property type="entry name" value="Sig_transdc_His_kin_sub3_dim/P"/>
</dbReference>
<dbReference type="Pfam" id="PF07730">
    <property type="entry name" value="HisKA_3"/>
    <property type="match status" value="1"/>
</dbReference>
<dbReference type="InterPro" id="IPR050482">
    <property type="entry name" value="Sensor_HK_TwoCompSys"/>
</dbReference>
<dbReference type="InterPro" id="IPR003018">
    <property type="entry name" value="GAF"/>
</dbReference>
<dbReference type="Pfam" id="PF13492">
    <property type="entry name" value="GAF_3"/>
    <property type="match status" value="1"/>
</dbReference>
<evidence type="ECO:0000259" key="4">
    <source>
        <dbReference type="SMART" id="SM00065"/>
    </source>
</evidence>
<feature type="domain" description="GAF" evidence="4">
    <location>
        <begin position="51"/>
        <end position="198"/>
    </location>
</feature>
<sequence length="564" mass="60402">MENTGVEQLFPRMQLDELLEELQTRLQAVLTARDGVHALLEAVVAIGRDLELDTVLRRIVEAATSLADCRYGAVGVIGSDGELAQFLPVGLSDDEIARIAQWPHGRGILGLLIKEPRVLRLDDISASPESYGFPAGHPPMRGFLGVPIRIRDEVFGNLYLTEKNGDREFDEQDELIVTALATAAGIAIENARLYEDTRRREKWLDASGQITRELLSGLGTRDALQLIAARGREMAGAAVTLVAVPDDDGATMSVAAADGADDMVGTTIDVEGTLTGSVYVSGESVAVNRMTGELGTAPLIERLPAGPVLVMPLGAPERVRGAVLIGKGPGGTPFSGTTARMLQQFTDQAGLVLELADSRRQAEQFGLIDDRARIARDLHDVVIQRLFASAMELSGVVRMVNQPDVARRVERTVDDLDTTIRQIRSTVFALQTSHGDGEGEGFRRRILKISYSAGEQLGFAPSLRLEGALDTDVSDELAEDVLAVVQETLANVVRHARATRVDVVVGIERGGVRVVVADDGAGIGGAERSSGLANLAERAHRRSGTFEVRPGDGGGTVVEWHAPL</sequence>
<dbReference type="InterPro" id="IPR029016">
    <property type="entry name" value="GAF-like_dom_sf"/>
</dbReference>
<evidence type="ECO:0000256" key="2">
    <source>
        <dbReference type="ARBA" id="ARBA00022777"/>
    </source>
</evidence>
<evidence type="ECO:0000313" key="5">
    <source>
        <dbReference type="EMBL" id="PSL08232.1"/>
    </source>
</evidence>
<dbReference type="Proteomes" id="UP000243528">
    <property type="component" value="Unassembled WGS sequence"/>
</dbReference>
<dbReference type="SUPFAM" id="SSF55781">
    <property type="entry name" value="GAF domain-like"/>
    <property type="match status" value="2"/>
</dbReference>
<gene>
    <name evidence="5" type="ORF">CLV30_101202</name>
</gene>
<keyword evidence="6" id="KW-1185">Reference proteome</keyword>
<dbReference type="Pfam" id="PF13581">
    <property type="entry name" value="HATPase_c_2"/>
    <property type="match status" value="1"/>
</dbReference>
<dbReference type="RefSeq" id="WP_106535315.1">
    <property type="nucleotide sequence ID" value="NZ_ML142897.1"/>
</dbReference>
<proteinExistence type="predicted"/>
<dbReference type="SUPFAM" id="SSF55874">
    <property type="entry name" value="ATPase domain of HSP90 chaperone/DNA topoisomerase II/histidine kinase"/>
    <property type="match status" value="1"/>
</dbReference>
<dbReference type="InterPro" id="IPR003594">
    <property type="entry name" value="HATPase_dom"/>
</dbReference>
<evidence type="ECO:0000256" key="1">
    <source>
        <dbReference type="ARBA" id="ARBA00022679"/>
    </source>
</evidence>
<dbReference type="PANTHER" id="PTHR24421">
    <property type="entry name" value="NITRATE/NITRITE SENSOR PROTEIN NARX-RELATED"/>
    <property type="match status" value="1"/>
</dbReference>
<keyword evidence="3" id="KW-0902">Two-component regulatory system</keyword>